<evidence type="ECO:0000256" key="1">
    <source>
        <dbReference type="SAM" id="SignalP"/>
    </source>
</evidence>
<organism evidence="2 3">
    <name type="scientific">Periconia macrospinosa</name>
    <dbReference type="NCBI Taxonomy" id="97972"/>
    <lineage>
        <taxon>Eukaryota</taxon>
        <taxon>Fungi</taxon>
        <taxon>Dikarya</taxon>
        <taxon>Ascomycota</taxon>
        <taxon>Pezizomycotina</taxon>
        <taxon>Dothideomycetes</taxon>
        <taxon>Pleosporomycetidae</taxon>
        <taxon>Pleosporales</taxon>
        <taxon>Massarineae</taxon>
        <taxon>Periconiaceae</taxon>
        <taxon>Periconia</taxon>
    </lineage>
</organism>
<feature type="signal peptide" evidence="1">
    <location>
        <begin position="1"/>
        <end position="22"/>
    </location>
</feature>
<gene>
    <name evidence="2" type="ORF">DM02DRAFT_622574</name>
</gene>
<name>A0A2V1EAN8_9PLEO</name>
<dbReference type="AlphaFoldDB" id="A0A2V1EAN8"/>
<dbReference type="OrthoDB" id="2910287at2759"/>
<dbReference type="EMBL" id="KZ805305">
    <property type="protein sequence ID" value="PVI07222.1"/>
    <property type="molecule type" value="Genomic_DNA"/>
</dbReference>
<evidence type="ECO:0000313" key="2">
    <source>
        <dbReference type="EMBL" id="PVI07222.1"/>
    </source>
</evidence>
<reference evidence="2 3" key="1">
    <citation type="journal article" date="2018" name="Sci. Rep.">
        <title>Comparative genomics provides insights into the lifestyle and reveals functional heterogeneity of dark septate endophytic fungi.</title>
        <authorList>
            <person name="Knapp D.G."/>
            <person name="Nemeth J.B."/>
            <person name="Barry K."/>
            <person name="Hainaut M."/>
            <person name="Henrissat B."/>
            <person name="Johnson J."/>
            <person name="Kuo A."/>
            <person name="Lim J.H.P."/>
            <person name="Lipzen A."/>
            <person name="Nolan M."/>
            <person name="Ohm R.A."/>
            <person name="Tamas L."/>
            <person name="Grigoriev I.V."/>
            <person name="Spatafora J.W."/>
            <person name="Nagy L.G."/>
            <person name="Kovacs G.M."/>
        </authorList>
    </citation>
    <scope>NUCLEOTIDE SEQUENCE [LARGE SCALE GENOMIC DNA]</scope>
    <source>
        <strain evidence="2 3">DSE2036</strain>
    </source>
</reference>
<evidence type="ECO:0000313" key="3">
    <source>
        <dbReference type="Proteomes" id="UP000244855"/>
    </source>
</evidence>
<dbReference type="Proteomes" id="UP000244855">
    <property type="component" value="Unassembled WGS sequence"/>
</dbReference>
<dbReference type="STRING" id="97972.A0A2V1EAN8"/>
<feature type="chain" id="PRO_5016112504" evidence="1">
    <location>
        <begin position="23"/>
        <end position="132"/>
    </location>
</feature>
<keyword evidence="3" id="KW-1185">Reference proteome</keyword>
<proteinExistence type="predicted"/>
<keyword evidence="1" id="KW-0732">Signal</keyword>
<protein>
    <submittedName>
        <fullName evidence="2">Uncharacterized protein</fullName>
    </submittedName>
</protein>
<accession>A0A2V1EAN8</accession>
<sequence>MLLQTPLSLLAPLLLISTPASAAPPFPIVQNGIVPRAGNTSVYVCDDVFWSGNCARYPYPLGTDECTQLNGKASSIGPDKGVTCTFYKNGVCRSFQRDDTLTLVHPGANNLLLTEKGDFNDAVWSFKCFDKQ</sequence>